<dbReference type="OrthoDB" id="10682065at2759"/>
<keyword evidence="2" id="KW-1185">Reference proteome</keyword>
<dbReference type="Proteomes" id="UP000675881">
    <property type="component" value="Chromosome 2"/>
</dbReference>
<reference evidence="1" key="1">
    <citation type="submission" date="2021-02" db="EMBL/GenBank/DDBJ databases">
        <authorList>
            <person name="Bekaert M."/>
        </authorList>
    </citation>
    <scope>NUCLEOTIDE SEQUENCE</scope>
    <source>
        <strain evidence="1">IoA-00</strain>
    </source>
</reference>
<gene>
    <name evidence="1" type="ORF">LSAA_6414</name>
</gene>
<sequence>MDSQTTPEGGVGEIISMQSLLNRLTVLHVSAGKETDAHVEAISQYEEQSKDKLKALWKELEGMEDMSDFQRRLIHRNIELEMNSIKLKGTLKKLYESIGEYQKQITSNSSVKDDFSKLKYTLITKQADEIKEAQCDISCLIARNRTFSSSLESFYLLLKSLENQFMERYNDFNQLPVHVYSFTNMVEPSLDNLHLHNMSIHRFSNHNDLPSPKVMDGILSELNLPITVAPGKKFLSHVIDLKRENDFYTNWLKINGSNDFYSDLYKIEGMAKELQELKNKTKKEHIPNVQAFMKNFEEYEESFDKLKAELEIW</sequence>
<proteinExistence type="predicted"/>
<organism evidence="1 2">
    <name type="scientific">Lepeophtheirus salmonis</name>
    <name type="common">Salmon louse</name>
    <name type="synonym">Caligus salmonis</name>
    <dbReference type="NCBI Taxonomy" id="72036"/>
    <lineage>
        <taxon>Eukaryota</taxon>
        <taxon>Metazoa</taxon>
        <taxon>Ecdysozoa</taxon>
        <taxon>Arthropoda</taxon>
        <taxon>Crustacea</taxon>
        <taxon>Multicrustacea</taxon>
        <taxon>Hexanauplia</taxon>
        <taxon>Copepoda</taxon>
        <taxon>Siphonostomatoida</taxon>
        <taxon>Caligidae</taxon>
        <taxon>Lepeophtheirus</taxon>
    </lineage>
</organism>
<evidence type="ECO:0000313" key="1">
    <source>
        <dbReference type="EMBL" id="CAF2868942.1"/>
    </source>
</evidence>
<evidence type="ECO:0000313" key="2">
    <source>
        <dbReference type="Proteomes" id="UP000675881"/>
    </source>
</evidence>
<protein>
    <submittedName>
        <fullName evidence="1">(salmon louse) hypothetical protein</fullName>
    </submittedName>
</protein>
<dbReference type="EMBL" id="HG994581">
    <property type="protein sequence ID" value="CAF2868942.1"/>
    <property type="molecule type" value="Genomic_DNA"/>
</dbReference>
<name>A0A7R8H5J7_LEPSM</name>
<accession>A0A7R8H5J7</accession>
<dbReference type="AlphaFoldDB" id="A0A7R8H5J7"/>